<dbReference type="PROSITE" id="PS00107">
    <property type="entry name" value="PROTEIN_KINASE_ATP"/>
    <property type="match status" value="1"/>
</dbReference>
<evidence type="ECO:0000313" key="13">
    <source>
        <dbReference type="Proteomes" id="UP001201262"/>
    </source>
</evidence>
<evidence type="ECO:0000256" key="5">
    <source>
        <dbReference type="ARBA" id="ARBA00022777"/>
    </source>
</evidence>
<evidence type="ECO:0000313" key="12">
    <source>
        <dbReference type="EMBL" id="KAH8705128.1"/>
    </source>
</evidence>
<dbReference type="SMART" id="SM00220">
    <property type="entry name" value="S_TKc"/>
    <property type="match status" value="1"/>
</dbReference>
<organism evidence="12 13">
    <name type="scientific">Talaromyces proteolyticus</name>
    <dbReference type="NCBI Taxonomy" id="1131652"/>
    <lineage>
        <taxon>Eukaryota</taxon>
        <taxon>Fungi</taxon>
        <taxon>Dikarya</taxon>
        <taxon>Ascomycota</taxon>
        <taxon>Pezizomycotina</taxon>
        <taxon>Eurotiomycetes</taxon>
        <taxon>Eurotiomycetidae</taxon>
        <taxon>Eurotiales</taxon>
        <taxon>Trichocomaceae</taxon>
        <taxon>Talaromyces</taxon>
        <taxon>Talaromyces sect. Bacilispori</taxon>
    </lineage>
</organism>
<dbReference type="InterPro" id="IPR008271">
    <property type="entry name" value="Ser/Thr_kinase_AS"/>
</dbReference>
<feature type="compositionally biased region" description="Low complexity" evidence="10">
    <location>
        <begin position="384"/>
        <end position="397"/>
    </location>
</feature>
<dbReference type="PROSITE" id="PS50011">
    <property type="entry name" value="PROTEIN_KINASE_DOM"/>
    <property type="match status" value="1"/>
</dbReference>
<feature type="compositionally biased region" description="Basic residues" evidence="10">
    <location>
        <begin position="685"/>
        <end position="698"/>
    </location>
</feature>
<feature type="compositionally biased region" description="Basic and acidic residues" evidence="10">
    <location>
        <begin position="746"/>
        <end position="757"/>
    </location>
</feature>
<feature type="region of interest" description="Disordered" evidence="10">
    <location>
        <begin position="638"/>
        <end position="777"/>
    </location>
</feature>
<dbReference type="PANTHER" id="PTHR24343">
    <property type="entry name" value="SERINE/THREONINE KINASE"/>
    <property type="match status" value="1"/>
</dbReference>
<dbReference type="RefSeq" id="XP_046077749.1">
    <property type="nucleotide sequence ID" value="XM_046222594.1"/>
</dbReference>
<comment type="catalytic activity">
    <reaction evidence="8">
        <text>L-seryl-[protein] + ATP = O-phospho-L-seryl-[protein] + ADP + H(+)</text>
        <dbReference type="Rhea" id="RHEA:17989"/>
        <dbReference type="Rhea" id="RHEA-COMP:9863"/>
        <dbReference type="Rhea" id="RHEA-COMP:11604"/>
        <dbReference type="ChEBI" id="CHEBI:15378"/>
        <dbReference type="ChEBI" id="CHEBI:29999"/>
        <dbReference type="ChEBI" id="CHEBI:30616"/>
        <dbReference type="ChEBI" id="CHEBI:83421"/>
        <dbReference type="ChEBI" id="CHEBI:456216"/>
        <dbReference type="EC" id="2.7.11.1"/>
    </reaction>
</comment>
<dbReference type="SUPFAM" id="SSF56112">
    <property type="entry name" value="Protein kinase-like (PK-like)"/>
    <property type="match status" value="1"/>
</dbReference>
<feature type="compositionally biased region" description="Basic and acidic residues" evidence="10">
    <location>
        <begin position="330"/>
        <end position="362"/>
    </location>
</feature>
<dbReference type="FunFam" id="1.10.510.10:FF:000595">
    <property type="entry name" value="Protein kinase, putative (AFU_orthologue AFUA_5G11840)"/>
    <property type="match status" value="1"/>
</dbReference>
<evidence type="ECO:0000256" key="2">
    <source>
        <dbReference type="ARBA" id="ARBA00022527"/>
    </source>
</evidence>
<feature type="region of interest" description="Disordered" evidence="10">
    <location>
        <begin position="376"/>
        <end position="411"/>
    </location>
</feature>
<dbReference type="Gene3D" id="1.10.510.10">
    <property type="entry name" value="Transferase(Phosphotransferase) domain 1"/>
    <property type="match status" value="2"/>
</dbReference>
<proteinExistence type="predicted"/>
<evidence type="ECO:0000256" key="10">
    <source>
        <dbReference type="SAM" id="MobiDB-lite"/>
    </source>
</evidence>
<feature type="compositionally biased region" description="Basic and acidic residues" evidence="10">
    <location>
        <begin position="699"/>
        <end position="710"/>
    </location>
</feature>
<evidence type="ECO:0000256" key="4">
    <source>
        <dbReference type="ARBA" id="ARBA00022741"/>
    </source>
</evidence>
<name>A0AAD4L3A5_9EURO</name>
<evidence type="ECO:0000256" key="9">
    <source>
        <dbReference type="PROSITE-ProRule" id="PRU10141"/>
    </source>
</evidence>
<reference evidence="12" key="1">
    <citation type="submission" date="2021-12" db="EMBL/GenBank/DDBJ databases">
        <title>Convergent genome expansion in fungi linked to evolution of root-endophyte symbiosis.</title>
        <authorList>
            <consortium name="DOE Joint Genome Institute"/>
            <person name="Ke Y.-H."/>
            <person name="Bonito G."/>
            <person name="Liao H.-L."/>
            <person name="Looney B."/>
            <person name="Rojas-Flechas A."/>
            <person name="Nash J."/>
            <person name="Hameed K."/>
            <person name="Schadt C."/>
            <person name="Martin F."/>
            <person name="Crous P.W."/>
            <person name="Miettinen O."/>
            <person name="Magnuson J.K."/>
            <person name="Labbe J."/>
            <person name="Jacobson D."/>
            <person name="Doktycz M.J."/>
            <person name="Veneault-Fourrey C."/>
            <person name="Kuo A."/>
            <person name="Mondo S."/>
            <person name="Calhoun S."/>
            <person name="Riley R."/>
            <person name="Ohm R."/>
            <person name="LaButti K."/>
            <person name="Andreopoulos B."/>
            <person name="Pangilinan J."/>
            <person name="Nolan M."/>
            <person name="Tritt A."/>
            <person name="Clum A."/>
            <person name="Lipzen A."/>
            <person name="Daum C."/>
            <person name="Barry K."/>
            <person name="Grigoriev I.V."/>
            <person name="Vilgalys R."/>
        </authorList>
    </citation>
    <scope>NUCLEOTIDE SEQUENCE</scope>
    <source>
        <strain evidence="12">PMI_201</strain>
    </source>
</reference>
<accession>A0AAD4L3A5</accession>
<dbReference type="GO" id="GO:0005829">
    <property type="term" value="C:cytosol"/>
    <property type="evidence" value="ECO:0007669"/>
    <property type="project" value="TreeGrafter"/>
</dbReference>
<dbReference type="PANTHER" id="PTHR24343:SF137">
    <property type="entry name" value="SERINE_THREONINE-PROTEIN KINASE HRK1"/>
    <property type="match status" value="1"/>
</dbReference>
<dbReference type="AlphaFoldDB" id="A0AAD4L3A5"/>
<dbReference type="EC" id="2.7.11.1" evidence="1"/>
<keyword evidence="6 9" id="KW-0067">ATP-binding</keyword>
<evidence type="ECO:0000256" key="7">
    <source>
        <dbReference type="ARBA" id="ARBA00047899"/>
    </source>
</evidence>
<feature type="compositionally biased region" description="Basic and acidic residues" evidence="10">
    <location>
        <begin position="653"/>
        <end position="664"/>
    </location>
</feature>
<dbReference type="GeneID" id="70252880"/>
<feature type="region of interest" description="Disordered" evidence="10">
    <location>
        <begin position="106"/>
        <end position="294"/>
    </location>
</feature>
<feature type="compositionally biased region" description="Polar residues" evidence="10">
    <location>
        <begin position="1"/>
        <end position="22"/>
    </location>
</feature>
<feature type="domain" description="Protein kinase" evidence="11">
    <location>
        <begin position="424"/>
        <end position="819"/>
    </location>
</feature>
<keyword evidence="5 12" id="KW-0418">Kinase</keyword>
<comment type="caution">
    <text evidence="12">The sequence shown here is derived from an EMBL/GenBank/DDBJ whole genome shotgun (WGS) entry which is preliminary data.</text>
</comment>
<dbReference type="GO" id="GO:0005524">
    <property type="term" value="F:ATP binding"/>
    <property type="evidence" value="ECO:0007669"/>
    <property type="project" value="UniProtKB-UniRule"/>
</dbReference>
<dbReference type="Proteomes" id="UP001201262">
    <property type="component" value="Unassembled WGS sequence"/>
</dbReference>
<sequence>MMTTSESQSQASPQYPPANTSEPVPYDPSPESKLSAGQPHAVRFASVNQEIEPDHSIQSRSDERELQADSIPADLDANAKDELRSLAINLQDTRLQESRLRHFAFEPVSLPASRVNSRDTASVGASHDNTISSSTSPRVSPPVSIMQSPPLTPAATHSRENKDTENVAGTTQPTSKPNRIDTSAVTPETSESSKQSAVPASAPATRPSSTELSTKQTGHSESSLSAKDHDKNRTRFFLGASADASSQDESPPMTPRHEYGWTTPPGGTSGTITPIGEPNDPYARNKRPLPNRNLAQLDQRFIFSGIDAKRRTHHSSGSHGSVPAPGSNGHEPRTSTDKRSSFFSGNKKEHGHRSNDSLDGKSHGSMSELKRFFRMGHKHKRGESPSSVSKRTSKSSSNGKNVAHPMAPTSVPFADDHGLQSKYGKLGRVLGSGAGGSVRLLKRSSDGVTFAVKQFRDRHSWETEKEYSKKVTAEFCIGSTLHHGNIIETLDIIQEGGHWYEVMEYAPFDLFAIVMTGKMSKEEIACSFKQILSGVSYLHAMGLAHRDLKLDNVVVNEHGIMKLIDFGSAVVFRYPFENDTVLASGIVGSDPYLAPEVYDEKKYDPRPTDIWSLAIIFCCMTLRRFPWKQPRVTDNSYKLFVSSPTPGTPVPDSHPRRSDQRPKSTADLPSMAIEAKAGASDSEQHRHHHRQGSHGHHLPRSEPVTRDEPPPSHSSKTSPSQTHQSQPQSSEMSKTTPPSSHTTGEPPEKPKSRETTSKEAPPLPSGSTTTTGQRQEVIKGPWRLLRILPRESRYIIGRMLKVNPKERATLEEVLNDDWIQSIQVCRQEETGAVVKARNHTHVLEPPSSSAPVASKGK</sequence>
<feature type="compositionally biased region" description="Low complexity" evidence="10">
    <location>
        <begin position="130"/>
        <end position="145"/>
    </location>
</feature>
<keyword evidence="2" id="KW-0723">Serine/threonine-protein kinase</keyword>
<feature type="region of interest" description="Disordered" evidence="10">
    <location>
        <begin position="1"/>
        <end position="77"/>
    </location>
</feature>
<feature type="binding site" evidence="9">
    <location>
        <position position="453"/>
    </location>
    <ligand>
        <name>ATP</name>
        <dbReference type="ChEBI" id="CHEBI:30616"/>
    </ligand>
</feature>
<feature type="region of interest" description="Disordered" evidence="10">
    <location>
        <begin position="310"/>
        <end position="364"/>
    </location>
</feature>
<gene>
    <name evidence="12" type="ORF">BGW36DRAFT_7909</name>
</gene>
<keyword evidence="4 9" id="KW-0547">Nucleotide-binding</keyword>
<feature type="compositionally biased region" description="Polar residues" evidence="10">
    <location>
        <begin position="731"/>
        <end position="743"/>
    </location>
</feature>
<dbReference type="InterPro" id="IPR011009">
    <property type="entry name" value="Kinase-like_dom_sf"/>
</dbReference>
<evidence type="ECO:0000256" key="6">
    <source>
        <dbReference type="ARBA" id="ARBA00022840"/>
    </source>
</evidence>
<feature type="compositionally biased region" description="Polar residues" evidence="10">
    <location>
        <begin position="167"/>
        <end position="198"/>
    </location>
</feature>
<protein>
    <recommendedName>
        <fullName evidence="1">non-specific serine/threonine protein kinase</fullName>
        <ecNumber evidence="1">2.7.11.1</ecNumber>
    </recommendedName>
</protein>
<dbReference type="GO" id="GO:0004674">
    <property type="term" value="F:protein serine/threonine kinase activity"/>
    <property type="evidence" value="ECO:0007669"/>
    <property type="project" value="UniProtKB-KW"/>
</dbReference>
<dbReference type="PROSITE" id="PS00108">
    <property type="entry name" value="PROTEIN_KINASE_ST"/>
    <property type="match status" value="1"/>
</dbReference>
<feature type="compositionally biased region" description="Basic and acidic residues" evidence="10">
    <location>
        <begin position="52"/>
        <end position="67"/>
    </location>
</feature>
<keyword evidence="13" id="KW-1185">Reference proteome</keyword>
<comment type="catalytic activity">
    <reaction evidence="7">
        <text>L-threonyl-[protein] + ATP = O-phospho-L-threonyl-[protein] + ADP + H(+)</text>
        <dbReference type="Rhea" id="RHEA:46608"/>
        <dbReference type="Rhea" id="RHEA-COMP:11060"/>
        <dbReference type="Rhea" id="RHEA-COMP:11605"/>
        <dbReference type="ChEBI" id="CHEBI:15378"/>
        <dbReference type="ChEBI" id="CHEBI:30013"/>
        <dbReference type="ChEBI" id="CHEBI:30616"/>
        <dbReference type="ChEBI" id="CHEBI:61977"/>
        <dbReference type="ChEBI" id="CHEBI:456216"/>
        <dbReference type="EC" id="2.7.11.1"/>
    </reaction>
</comment>
<feature type="compositionally biased region" description="Polar residues" evidence="10">
    <location>
        <begin position="206"/>
        <end position="225"/>
    </location>
</feature>
<dbReference type="EMBL" id="JAJTJA010000001">
    <property type="protein sequence ID" value="KAH8705128.1"/>
    <property type="molecule type" value="Genomic_DNA"/>
</dbReference>
<dbReference type="InterPro" id="IPR000719">
    <property type="entry name" value="Prot_kinase_dom"/>
</dbReference>
<feature type="compositionally biased region" description="Low complexity" evidence="10">
    <location>
        <begin position="260"/>
        <end position="278"/>
    </location>
</feature>
<dbReference type="InterPro" id="IPR017441">
    <property type="entry name" value="Protein_kinase_ATP_BS"/>
</dbReference>
<keyword evidence="3" id="KW-0808">Transferase</keyword>
<evidence type="ECO:0000256" key="8">
    <source>
        <dbReference type="ARBA" id="ARBA00048679"/>
    </source>
</evidence>
<feature type="compositionally biased region" description="Low complexity" evidence="10">
    <location>
        <begin position="713"/>
        <end position="730"/>
    </location>
</feature>
<evidence type="ECO:0000256" key="3">
    <source>
        <dbReference type="ARBA" id="ARBA00022679"/>
    </source>
</evidence>
<evidence type="ECO:0000259" key="11">
    <source>
        <dbReference type="PROSITE" id="PS50011"/>
    </source>
</evidence>
<evidence type="ECO:0000256" key="1">
    <source>
        <dbReference type="ARBA" id="ARBA00012513"/>
    </source>
</evidence>
<dbReference type="Pfam" id="PF00069">
    <property type="entry name" value="Pkinase"/>
    <property type="match status" value="1"/>
</dbReference>